<dbReference type="AlphaFoldDB" id="A0A938XRP4"/>
<dbReference type="InterPro" id="IPR001796">
    <property type="entry name" value="DHFR_dom"/>
</dbReference>
<dbReference type="GO" id="GO:0070401">
    <property type="term" value="F:NADP+ binding"/>
    <property type="evidence" value="ECO:0007669"/>
    <property type="project" value="UniProtKB-ARBA"/>
</dbReference>
<keyword evidence="6 8" id="KW-0560">Oxidoreductase</keyword>
<evidence type="ECO:0000256" key="6">
    <source>
        <dbReference type="ARBA" id="ARBA00023002"/>
    </source>
</evidence>
<dbReference type="CDD" id="cd00209">
    <property type="entry name" value="DHFR"/>
    <property type="match status" value="1"/>
</dbReference>
<dbReference type="GO" id="GO:0046452">
    <property type="term" value="P:dihydrofolate metabolic process"/>
    <property type="evidence" value="ECO:0007669"/>
    <property type="project" value="TreeGrafter"/>
</dbReference>
<dbReference type="InterPro" id="IPR017925">
    <property type="entry name" value="DHFR_CS"/>
</dbReference>
<comment type="similarity">
    <text evidence="2 8 9">Belongs to the dihydrofolate reductase family.</text>
</comment>
<dbReference type="GO" id="GO:0046655">
    <property type="term" value="P:folic acid metabolic process"/>
    <property type="evidence" value="ECO:0007669"/>
    <property type="project" value="TreeGrafter"/>
</dbReference>
<keyword evidence="4 8" id="KW-0554">One-carbon metabolism</keyword>
<reference evidence="11" key="1">
    <citation type="submission" date="2021-01" db="EMBL/GenBank/DDBJ databases">
        <title>Genomic Encyclopedia of Type Strains, Phase IV (KMG-IV): sequencing the most valuable type-strain genomes for metagenomic binning, comparative biology and taxonomic classification.</title>
        <authorList>
            <person name="Goeker M."/>
        </authorList>
    </citation>
    <scope>NUCLEOTIDE SEQUENCE</scope>
    <source>
        <strain evidence="11">DSM 25523</strain>
    </source>
</reference>
<evidence type="ECO:0000256" key="9">
    <source>
        <dbReference type="RuleBase" id="RU004474"/>
    </source>
</evidence>
<gene>
    <name evidence="11" type="ORF">JOD01_000208</name>
</gene>
<comment type="function">
    <text evidence="7 8">Key enzyme in folate metabolism. Catalyzes an essential reaction for de novo glycine and purine synthesis, and for DNA precursor synthesis.</text>
</comment>
<dbReference type="GO" id="GO:0006730">
    <property type="term" value="P:one-carbon metabolic process"/>
    <property type="evidence" value="ECO:0007669"/>
    <property type="project" value="UniProtKB-KW"/>
</dbReference>
<evidence type="ECO:0000259" key="10">
    <source>
        <dbReference type="PROSITE" id="PS51330"/>
    </source>
</evidence>
<comment type="catalytic activity">
    <reaction evidence="8">
        <text>(6S)-5,6,7,8-tetrahydrofolate + NADP(+) = 7,8-dihydrofolate + NADPH + H(+)</text>
        <dbReference type="Rhea" id="RHEA:15009"/>
        <dbReference type="ChEBI" id="CHEBI:15378"/>
        <dbReference type="ChEBI" id="CHEBI:57451"/>
        <dbReference type="ChEBI" id="CHEBI:57453"/>
        <dbReference type="ChEBI" id="CHEBI:57783"/>
        <dbReference type="ChEBI" id="CHEBI:58349"/>
        <dbReference type="EC" id="1.5.1.3"/>
    </reaction>
</comment>
<evidence type="ECO:0000256" key="4">
    <source>
        <dbReference type="ARBA" id="ARBA00022563"/>
    </source>
</evidence>
<dbReference type="PROSITE" id="PS00075">
    <property type="entry name" value="DHFR_1"/>
    <property type="match status" value="1"/>
</dbReference>
<dbReference type="GO" id="GO:0004146">
    <property type="term" value="F:dihydrofolate reductase activity"/>
    <property type="evidence" value="ECO:0007669"/>
    <property type="project" value="UniProtKB-EC"/>
</dbReference>
<evidence type="ECO:0000256" key="3">
    <source>
        <dbReference type="ARBA" id="ARBA00012856"/>
    </source>
</evidence>
<feature type="domain" description="DHFR" evidence="10">
    <location>
        <begin position="1"/>
        <end position="160"/>
    </location>
</feature>
<dbReference type="FunFam" id="3.40.430.10:FF:000001">
    <property type="entry name" value="Dihydrofolate reductase"/>
    <property type="match status" value="1"/>
</dbReference>
<dbReference type="GO" id="GO:0005829">
    <property type="term" value="C:cytosol"/>
    <property type="evidence" value="ECO:0007669"/>
    <property type="project" value="TreeGrafter"/>
</dbReference>
<proteinExistence type="inferred from homology"/>
<dbReference type="Pfam" id="PF00186">
    <property type="entry name" value="DHFR_1"/>
    <property type="match status" value="1"/>
</dbReference>
<keyword evidence="5 8" id="KW-0521">NADP</keyword>
<dbReference type="RefSeq" id="WP_204516364.1">
    <property type="nucleotide sequence ID" value="NZ_BAABIN010000009.1"/>
</dbReference>
<evidence type="ECO:0000313" key="11">
    <source>
        <dbReference type="EMBL" id="MBM7588622.1"/>
    </source>
</evidence>
<keyword evidence="12" id="KW-1185">Reference proteome</keyword>
<dbReference type="InterPro" id="IPR012259">
    <property type="entry name" value="DHFR"/>
</dbReference>
<accession>A0A938XRP4</accession>
<sequence length="169" mass="19689">MISLIWAMDNNRLIGKQNALPWRLPADLKYFQRVTKGHAVVMGRKTYESIGKPLQQRDNIILTASELFHAEGCRVCHSVEELLAQLDPTQETFVIGGAEIYRQLLPYADKLYITLIDDEFEGDRYFPPVNLEADWQIQMSEQGLKDEQNPYDYFFTVWERKAKKENQSS</sequence>
<evidence type="ECO:0000256" key="5">
    <source>
        <dbReference type="ARBA" id="ARBA00022857"/>
    </source>
</evidence>
<comment type="caution">
    <text evidence="11">The sequence shown here is derived from an EMBL/GenBank/DDBJ whole genome shotgun (WGS) entry which is preliminary data.</text>
</comment>
<evidence type="ECO:0000256" key="8">
    <source>
        <dbReference type="PIRNR" id="PIRNR000194"/>
    </source>
</evidence>
<dbReference type="PANTHER" id="PTHR48069">
    <property type="entry name" value="DIHYDROFOLATE REDUCTASE"/>
    <property type="match status" value="1"/>
</dbReference>
<evidence type="ECO:0000256" key="7">
    <source>
        <dbReference type="ARBA" id="ARBA00025067"/>
    </source>
</evidence>
<dbReference type="GO" id="GO:0046654">
    <property type="term" value="P:tetrahydrofolate biosynthetic process"/>
    <property type="evidence" value="ECO:0007669"/>
    <property type="project" value="InterPro"/>
</dbReference>
<dbReference type="EMBL" id="JAFBEB010000001">
    <property type="protein sequence ID" value="MBM7588622.1"/>
    <property type="molecule type" value="Genomic_DNA"/>
</dbReference>
<comment type="pathway">
    <text evidence="1 8">Cofactor biosynthesis; tetrahydrofolate biosynthesis; 5,6,7,8-tetrahydrofolate from 7,8-dihydrofolate: step 1/1.</text>
</comment>
<evidence type="ECO:0000256" key="2">
    <source>
        <dbReference type="ARBA" id="ARBA00009539"/>
    </source>
</evidence>
<dbReference type="PIRSF" id="PIRSF000194">
    <property type="entry name" value="DHFR"/>
    <property type="match status" value="1"/>
</dbReference>
<organism evidence="11 12">
    <name type="scientific">Brevibacillus fulvus</name>
    <dbReference type="NCBI Taxonomy" id="1125967"/>
    <lineage>
        <taxon>Bacteria</taxon>
        <taxon>Bacillati</taxon>
        <taxon>Bacillota</taxon>
        <taxon>Bacilli</taxon>
        <taxon>Bacillales</taxon>
        <taxon>Paenibacillaceae</taxon>
        <taxon>Brevibacillus</taxon>
    </lineage>
</organism>
<evidence type="ECO:0000256" key="1">
    <source>
        <dbReference type="ARBA" id="ARBA00004903"/>
    </source>
</evidence>
<dbReference type="InterPro" id="IPR024072">
    <property type="entry name" value="DHFR-like_dom_sf"/>
</dbReference>
<dbReference type="Proteomes" id="UP000717624">
    <property type="component" value="Unassembled WGS sequence"/>
</dbReference>
<dbReference type="EC" id="1.5.1.3" evidence="3 8"/>
<dbReference type="PRINTS" id="PR00070">
    <property type="entry name" value="DHFR"/>
</dbReference>
<dbReference type="SUPFAM" id="SSF53597">
    <property type="entry name" value="Dihydrofolate reductase-like"/>
    <property type="match status" value="1"/>
</dbReference>
<dbReference type="Gene3D" id="3.40.430.10">
    <property type="entry name" value="Dihydrofolate Reductase, subunit A"/>
    <property type="match status" value="1"/>
</dbReference>
<name>A0A938XRP4_9BACL</name>
<dbReference type="PROSITE" id="PS51330">
    <property type="entry name" value="DHFR_2"/>
    <property type="match status" value="1"/>
</dbReference>
<evidence type="ECO:0000313" key="12">
    <source>
        <dbReference type="Proteomes" id="UP000717624"/>
    </source>
</evidence>
<dbReference type="PANTHER" id="PTHR48069:SF3">
    <property type="entry name" value="DIHYDROFOLATE REDUCTASE"/>
    <property type="match status" value="1"/>
</dbReference>
<protein>
    <recommendedName>
        <fullName evidence="3 8">Dihydrofolate reductase</fullName>
        <ecNumber evidence="3 8">1.5.1.3</ecNumber>
    </recommendedName>
</protein>